<keyword evidence="2" id="KW-1185">Reference proteome</keyword>
<dbReference type="Proteomes" id="UP001451303">
    <property type="component" value="Unassembled WGS sequence"/>
</dbReference>
<reference evidence="1 2" key="1">
    <citation type="submission" date="2023-09" db="EMBL/GenBank/DDBJ databases">
        <title>Multi-omics analysis of a traditional fermented food reveals byproduct-associated fungal strains for waste-to-food upcycling.</title>
        <authorList>
            <consortium name="Lawrence Berkeley National Laboratory"/>
            <person name="Rekdal V.M."/>
            <person name="Villalobos-Escobedo J.M."/>
            <person name="Rodriguez-Valeron N."/>
            <person name="Garcia M.O."/>
            <person name="Vasquez D.P."/>
            <person name="Damayanti I."/>
            <person name="Sorensen P.M."/>
            <person name="Baidoo E.E."/>
            <person name="De Carvalho A.C."/>
            <person name="Riley R."/>
            <person name="Lipzen A."/>
            <person name="He G."/>
            <person name="Yan M."/>
            <person name="Haridas S."/>
            <person name="Daum C."/>
            <person name="Yoshinaga Y."/>
            <person name="Ng V."/>
            <person name="Grigoriev I.V."/>
            <person name="Munk R."/>
            <person name="Nuraida L."/>
            <person name="Wijaya C.H."/>
            <person name="Morales P.-C."/>
            <person name="Keasling J.D."/>
        </authorList>
    </citation>
    <scope>NUCLEOTIDE SEQUENCE [LARGE SCALE GENOMIC DNA]</scope>
    <source>
        <strain evidence="1 2">FGSC 2613</strain>
    </source>
</reference>
<gene>
    <name evidence="1" type="ORF">QR685DRAFT_528971</name>
</gene>
<dbReference type="EMBL" id="JAVLET010000006">
    <property type="protein sequence ID" value="KAL0468849.1"/>
    <property type="molecule type" value="Genomic_DNA"/>
</dbReference>
<comment type="caution">
    <text evidence="1">The sequence shown here is derived from an EMBL/GenBank/DDBJ whole genome shotgun (WGS) entry which is preliminary data.</text>
</comment>
<name>A0ABR3D840_NEUIN</name>
<evidence type="ECO:0000313" key="1">
    <source>
        <dbReference type="EMBL" id="KAL0468849.1"/>
    </source>
</evidence>
<evidence type="ECO:0000313" key="2">
    <source>
        <dbReference type="Proteomes" id="UP001451303"/>
    </source>
</evidence>
<sequence length="196" mass="21925">MGTGTTCHINDSVRVGCAVDVLFSRPNTKTRQLLRVSGARAYVAHITALLRIWIHGDQQALMGWIMHICTSQHLSADGAILRGIPMARFGHILFKPIIAVRAMIARRPRQGADEQQLGSFTDRAGFRTTLDAPSSRWPHDLTKLQQKAPLPTYKEEAGVVAQRLSGRRCRCLWPLLFPCQSGRTYIISRVELRPSN</sequence>
<proteinExistence type="predicted"/>
<organism evidence="1 2">
    <name type="scientific">Neurospora intermedia</name>
    <dbReference type="NCBI Taxonomy" id="5142"/>
    <lineage>
        <taxon>Eukaryota</taxon>
        <taxon>Fungi</taxon>
        <taxon>Dikarya</taxon>
        <taxon>Ascomycota</taxon>
        <taxon>Pezizomycotina</taxon>
        <taxon>Sordariomycetes</taxon>
        <taxon>Sordariomycetidae</taxon>
        <taxon>Sordariales</taxon>
        <taxon>Sordariaceae</taxon>
        <taxon>Neurospora</taxon>
    </lineage>
</organism>
<accession>A0ABR3D840</accession>
<protein>
    <submittedName>
        <fullName evidence="1">Uncharacterized protein</fullName>
    </submittedName>
</protein>